<evidence type="ECO:0000256" key="1">
    <source>
        <dbReference type="ARBA" id="ARBA00006079"/>
    </source>
</evidence>
<evidence type="ECO:0000259" key="7">
    <source>
        <dbReference type="PROSITE" id="PS50217"/>
    </source>
</evidence>
<dbReference type="InterPro" id="IPR004827">
    <property type="entry name" value="bZIP"/>
</dbReference>
<dbReference type="STRING" id="8154.ENSACLP00000003103"/>
<evidence type="ECO:0000313" key="9">
    <source>
        <dbReference type="Proteomes" id="UP000265100"/>
    </source>
</evidence>
<feature type="domain" description="BZIP" evidence="7">
    <location>
        <begin position="164"/>
        <end position="214"/>
    </location>
</feature>
<dbReference type="Pfam" id="PF07716">
    <property type="entry name" value="bZIP_2"/>
    <property type="match status" value="1"/>
</dbReference>
<dbReference type="InterPro" id="IPR046347">
    <property type="entry name" value="bZIP_sf"/>
</dbReference>
<keyword evidence="4" id="KW-0804">Transcription</keyword>
<name>A0A3P8NEH3_ASTCA</name>
<dbReference type="FunFam" id="1.20.5.170:FF:000025">
    <property type="entry name" value="nuclear factor interleukin-3-regulated protein-like"/>
    <property type="match status" value="1"/>
</dbReference>
<feature type="compositionally biased region" description="Basic and acidic residues" evidence="6">
    <location>
        <begin position="163"/>
        <end position="180"/>
    </location>
</feature>
<feature type="region of interest" description="Disordered" evidence="6">
    <location>
        <begin position="356"/>
        <end position="442"/>
    </location>
</feature>
<protein>
    <submittedName>
        <fullName evidence="8">Nuclear factor, interleukin 3 regulated, member 6</fullName>
    </submittedName>
</protein>
<dbReference type="PROSITE" id="PS00036">
    <property type="entry name" value="BZIP_BASIC"/>
    <property type="match status" value="1"/>
</dbReference>
<keyword evidence="9" id="KW-1185">Reference proteome</keyword>
<feature type="compositionally biased region" description="Basic and acidic residues" evidence="6">
    <location>
        <begin position="301"/>
        <end position="332"/>
    </location>
</feature>
<dbReference type="GO" id="GO:0005634">
    <property type="term" value="C:nucleus"/>
    <property type="evidence" value="ECO:0007669"/>
    <property type="project" value="TreeGrafter"/>
</dbReference>
<dbReference type="Proteomes" id="UP000265100">
    <property type="component" value="Chromosome 4"/>
</dbReference>
<accession>A0A3P8NEH3</accession>
<dbReference type="Gene3D" id="1.20.5.170">
    <property type="match status" value="1"/>
</dbReference>
<dbReference type="AlphaFoldDB" id="A0A3P8NEH3"/>
<evidence type="ECO:0000313" key="8">
    <source>
        <dbReference type="Ensembl" id="ENSACLP00000003103.2"/>
    </source>
</evidence>
<dbReference type="GeneTree" id="ENSGT00940000164108"/>
<reference evidence="9" key="2">
    <citation type="submission" date="2023-03" db="EMBL/GenBank/DDBJ databases">
        <authorList>
            <consortium name="Wellcome Sanger Institute Data Sharing"/>
        </authorList>
    </citation>
    <scope>NUCLEOTIDE SEQUENCE [LARGE SCALE GENOMIC DNA]</scope>
</reference>
<dbReference type="CDD" id="cd14694">
    <property type="entry name" value="bZIP_NFIL3"/>
    <property type="match status" value="1"/>
</dbReference>
<keyword evidence="2" id="KW-0805">Transcription regulation</keyword>
<keyword evidence="3" id="KW-0238">DNA-binding</keyword>
<feature type="region of interest" description="Disordered" evidence="6">
    <location>
        <begin position="139"/>
        <end position="158"/>
    </location>
</feature>
<dbReference type="GO" id="GO:0003700">
    <property type="term" value="F:DNA-binding transcription factor activity"/>
    <property type="evidence" value="ECO:0007669"/>
    <property type="project" value="InterPro"/>
</dbReference>
<dbReference type="SMART" id="SM00338">
    <property type="entry name" value="BRLZ"/>
    <property type="match status" value="1"/>
</dbReference>
<dbReference type="OrthoDB" id="6151507at2759"/>
<dbReference type="Ensembl" id="ENSACLT00000003175.2">
    <property type="protein sequence ID" value="ENSACLP00000003103.2"/>
    <property type="gene ID" value="ENSACLG00000002147.2"/>
</dbReference>
<feature type="region of interest" description="Disordered" evidence="6">
    <location>
        <begin position="230"/>
        <end position="338"/>
    </location>
</feature>
<dbReference type="InterPro" id="IPR047229">
    <property type="entry name" value="NFIL3-like"/>
</dbReference>
<reference evidence="8 9" key="1">
    <citation type="submission" date="2018-05" db="EMBL/GenBank/DDBJ databases">
        <authorList>
            <person name="Datahose"/>
        </authorList>
    </citation>
    <scope>NUCLEOTIDE SEQUENCE</scope>
</reference>
<dbReference type="Bgee" id="ENSACLG00000002147">
    <property type="expression patterns" value="Expressed in muscle tissue and 8 other cell types or tissues"/>
</dbReference>
<evidence type="ECO:0000256" key="2">
    <source>
        <dbReference type="ARBA" id="ARBA00023015"/>
    </source>
</evidence>
<dbReference type="GO" id="GO:0007623">
    <property type="term" value="P:circadian rhythm"/>
    <property type="evidence" value="ECO:0007669"/>
    <property type="project" value="TreeGrafter"/>
</dbReference>
<proteinExistence type="inferred from homology"/>
<evidence type="ECO:0000256" key="3">
    <source>
        <dbReference type="ARBA" id="ARBA00023125"/>
    </source>
</evidence>
<feature type="compositionally biased region" description="Polar residues" evidence="6">
    <location>
        <begin position="257"/>
        <end position="273"/>
    </location>
</feature>
<comment type="similarity">
    <text evidence="1">Belongs to the bZIP family. NFIL3 subfamily.</text>
</comment>
<feature type="compositionally biased region" description="Polar residues" evidence="6">
    <location>
        <begin position="282"/>
        <end position="296"/>
    </location>
</feature>
<organism evidence="8 9">
    <name type="scientific">Astatotilapia calliptera</name>
    <name type="common">Eastern happy</name>
    <name type="synonym">Chromis callipterus</name>
    <dbReference type="NCBI Taxonomy" id="8154"/>
    <lineage>
        <taxon>Eukaryota</taxon>
        <taxon>Metazoa</taxon>
        <taxon>Chordata</taxon>
        <taxon>Craniata</taxon>
        <taxon>Vertebrata</taxon>
        <taxon>Euteleostomi</taxon>
        <taxon>Actinopterygii</taxon>
        <taxon>Neopterygii</taxon>
        <taxon>Teleostei</taxon>
        <taxon>Neoteleostei</taxon>
        <taxon>Acanthomorphata</taxon>
        <taxon>Ovalentaria</taxon>
        <taxon>Cichlomorphae</taxon>
        <taxon>Cichliformes</taxon>
        <taxon>Cichlidae</taxon>
        <taxon>African cichlids</taxon>
        <taxon>Pseudocrenilabrinae</taxon>
        <taxon>Haplochromini</taxon>
        <taxon>Astatotilapia</taxon>
    </lineage>
</organism>
<evidence type="ECO:0000256" key="5">
    <source>
        <dbReference type="ARBA" id="ARBA00023242"/>
    </source>
</evidence>
<feature type="region of interest" description="Disordered" evidence="6">
    <location>
        <begin position="163"/>
        <end position="185"/>
    </location>
</feature>
<dbReference type="SUPFAM" id="SSF57959">
    <property type="entry name" value="Leucine zipper domain"/>
    <property type="match status" value="1"/>
</dbReference>
<dbReference type="PANTHER" id="PTHR15284:SF6">
    <property type="entry name" value="HYPOTHETICAL LOC799271-RELATED"/>
    <property type="match status" value="1"/>
</dbReference>
<evidence type="ECO:0000256" key="4">
    <source>
        <dbReference type="ARBA" id="ARBA00023163"/>
    </source>
</evidence>
<reference evidence="8" key="4">
    <citation type="submission" date="2025-09" db="UniProtKB">
        <authorList>
            <consortium name="Ensembl"/>
        </authorList>
    </citation>
    <scope>IDENTIFICATION</scope>
</reference>
<sequence>MYFYMYFLFTALYSEYCQKMCGVTDSLEFPALSCLTLRGAVATFPSDVQQSSVSPQHHTVALDVHRQPGFNHPTTQMFEEDSQEMGGQEDVRVLRAVESPTAVASAGGGAGGALSFTDEAVSILTSSSLLARSLLGRTSAVKRKESPSSSARRKREFIPHEKKDDSYWDKRRKNNEAAKRSREKRRVNDMVLESRVLALLEENARLRAELLALKFRFGLVKDPSNAPILPLTTAPQHTPQPLTPQYYLQRGDGGLQGSSAPHPNNQAGQMSSRGSRDAGNMSEDSGFSTPGGSSVGSPIFFEDRLSDHGKLSPHRGEELGYDLHHSPTDPHHAAGLTGGKMDHAEAMKNLPHKLRFKIPGSNDGTDAQGDGGVARRSPTLSSAGREAPREKGLSGGSEAGAGPACASSWIQHIEGEESRRGRHSPQYSAPTSNYSLQPPPAQVQPEVQYQHENTYLKCQLNSLSEEVAQLKKLFTEQLMAKTN</sequence>
<feature type="compositionally biased region" description="Polar residues" evidence="6">
    <location>
        <begin position="425"/>
        <end position="436"/>
    </location>
</feature>
<dbReference type="PROSITE" id="PS50217">
    <property type="entry name" value="BZIP"/>
    <property type="match status" value="1"/>
</dbReference>
<dbReference type="InterPro" id="IPR047106">
    <property type="entry name" value="NFIL3-like_bZIP"/>
</dbReference>
<dbReference type="OMA" id="TPHYYLH"/>
<keyword evidence="5" id="KW-0539">Nucleus</keyword>
<reference evidence="8" key="3">
    <citation type="submission" date="2025-08" db="UniProtKB">
        <authorList>
            <consortium name="Ensembl"/>
        </authorList>
    </citation>
    <scope>IDENTIFICATION</scope>
</reference>
<dbReference type="GO" id="GO:0003677">
    <property type="term" value="F:DNA binding"/>
    <property type="evidence" value="ECO:0007669"/>
    <property type="project" value="UniProtKB-KW"/>
</dbReference>
<dbReference type="PANTHER" id="PTHR15284">
    <property type="entry name" value="NUCLEAR FACTOR INTERLEUKIN-3-REGULATED PROTEIN"/>
    <property type="match status" value="1"/>
</dbReference>
<evidence type="ECO:0000256" key="6">
    <source>
        <dbReference type="SAM" id="MobiDB-lite"/>
    </source>
</evidence>